<dbReference type="InterPro" id="IPR051533">
    <property type="entry name" value="WaaL-like"/>
</dbReference>
<dbReference type="Proteomes" id="UP000195273">
    <property type="component" value="Chromosome"/>
</dbReference>
<feature type="transmembrane region" description="Helical" evidence="5">
    <location>
        <begin position="231"/>
        <end position="251"/>
    </location>
</feature>
<organism evidence="7 8">
    <name type="scientific">Yoonia vestfoldensis</name>
    <dbReference type="NCBI Taxonomy" id="245188"/>
    <lineage>
        <taxon>Bacteria</taxon>
        <taxon>Pseudomonadati</taxon>
        <taxon>Pseudomonadota</taxon>
        <taxon>Alphaproteobacteria</taxon>
        <taxon>Rhodobacterales</taxon>
        <taxon>Paracoccaceae</taxon>
        <taxon>Yoonia</taxon>
    </lineage>
</organism>
<dbReference type="InterPro" id="IPR007016">
    <property type="entry name" value="O-antigen_ligase-rel_domated"/>
</dbReference>
<evidence type="ECO:0000313" key="7">
    <source>
        <dbReference type="EMBL" id="ARU00891.1"/>
    </source>
</evidence>
<feature type="transmembrane region" description="Helical" evidence="5">
    <location>
        <begin position="67"/>
        <end position="88"/>
    </location>
</feature>
<evidence type="ECO:0000256" key="4">
    <source>
        <dbReference type="ARBA" id="ARBA00023136"/>
    </source>
</evidence>
<feature type="domain" description="O-antigen ligase-related" evidence="6">
    <location>
        <begin position="189"/>
        <end position="337"/>
    </location>
</feature>
<dbReference type="EMBL" id="CP021431">
    <property type="protein sequence ID" value="ARU00891.1"/>
    <property type="molecule type" value="Genomic_DNA"/>
</dbReference>
<evidence type="ECO:0000259" key="6">
    <source>
        <dbReference type="Pfam" id="PF04932"/>
    </source>
</evidence>
<evidence type="ECO:0000256" key="3">
    <source>
        <dbReference type="ARBA" id="ARBA00022989"/>
    </source>
</evidence>
<feature type="transmembrane region" description="Helical" evidence="5">
    <location>
        <begin position="180"/>
        <end position="196"/>
    </location>
</feature>
<keyword evidence="4 5" id="KW-0472">Membrane</keyword>
<dbReference type="Pfam" id="PF04932">
    <property type="entry name" value="Wzy_C"/>
    <property type="match status" value="1"/>
</dbReference>
<reference evidence="7 8" key="1">
    <citation type="submission" date="2017-05" db="EMBL/GenBank/DDBJ databases">
        <title>Genome Sequence of Loktanella vestfoldensis Strain SMR4r Isolated from a Culture of the Diatom Skeletonema marinoi.</title>
        <authorList>
            <person name="Topel M."/>
            <person name="Pinder M.I.M."/>
            <person name="Johansson O.N."/>
            <person name="Kourtchenko O."/>
            <person name="Godhe A."/>
            <person name="Clarke A.K."/>
        </authorList>
    </citation>
    <scope>NUCLEOTIDE SEQUENCE [LARGE SCALE GENOMIC DNA]</scope>
    <source>
        <strain evidence="7 8">SMR4r</strain>
    </source>
</reference>
<protein>
    <submittedName>
        <fullName evidence="7">O-Antigen ligase</fullName>
    </submittedName>
</protein>
<feature type="transmembrane region" description="Helical" evidence="5">
    <location>
        <begin position="352"/>
        <end position="368"/>
    </location>
</feature>
<accession>A0A1Y0EBY8</accession>
<name>A0A1Y0EBY8_9RHOB</name>
<keyword evidence="2 5" id="KW-0812">Transmembrane</keyword>
<feature type="transmembrane region" description="Helical" evidence="5">
    <location>
        <begin position="321"/>
        <end position="345"/>
    </location>
</feature>
<evidence type="ECO:0000256" key="2">
    <source>
        <dbReference type="ARBA" id="ARBA00022692"/>
    </source>
</evidence>
<keyword evidence="7" id="KW-0436">Ligase</keyword>
<feature type="transmembrane region" description="Helical" evidence="5">
    <location>
        <begin position="94"/>
        <end position="116"/>
    </location>
</feature>
<keyword evidence="3 5" id="KW-1133">Transmembrane helix</keyword>
<dbReference type="GO" id="GO:0016020">
    <property type="term" value="C:membrane"/>
    <property type="evidence" value="ECO:0007669"/>
    <property type="project" value="UniProtKB-SubCell"/>
</dbReference>
<comment type="subcellular location">
    <subcellularLocation>
        <location evidence="1">Membrane</location>
        <topology evidence="1">Multi-pass membrane protein</topology>
    </subcellularLocation>
</comment>
<feature type="transmembrane region" description="Helical" evidence="5">
    <location>
        <begin position="156"/>
        <end position="175"/>
    </location>
</feature>
<sequence>MIRSFGIQNRRASYSPDRRPAIIGAFMAFMMLLQVLYEGSPEIIQISSLIVFVVLSFIVTTYQKTNLVPMSVLVLFGLLFFMLIFSNLISLEVIGISSFLRMFAIMGYLIIGLLFAARLDHYIIERALPAYAIGLALVLVYVLYDNDRIFARLSGNLHPNLWGFVVATSLPFVFFSKIRLLFKLIISAFFLYLLAFEFQTRAALSWAIFSFVVFLPVRLMGGKSNTNTKLLIISSITIALSALVILIISNLDFVRAVFQFESSTRGVGSGLSGRTALWAEAFHVFQDRPFLGHGFDSGRYYASNFFEVYVAGDIESLHNSYLTMFFDMGVIGGTLYLIIVGLALGGAFASRNIILISFLIVYLGMGITDSRPLNVANPPGLLFVVLLPYLATVFLLRLERKKVTKII</sequence>
<evidence type="ECO:0000256" key="1">
    <source>
        <dbReference type="ARBA" id="ARBA00004141"/>
    </source>
</evidence>
<feature type="transmembrane region" description="Helical" evidence="5">
    <location>
        <begin position="202"/>
        <end position="219"/>
    </location>
</feature>
<feature type="transmembrane region" description="Helical" evidence="5">
    <location>
        <begin position="43"/>
        <end position="60"/>
    </location>
</feature>
<feature type="transmembrane region" description="Helical" evidence="5">
    <location>
        <begin position="128"/>
        <end position="144"/>
    </location>
</feature>
<dbReference type="PANTHER" id="PTHR37422:SF13">
    <property type="entry name" value="LIPOPOLYSACCHARIDE BIOSYNTHESIS PROTEIN PA4999-RELATED"/>
    <property type="match status" value="1"/>
</dbReference>
<gene>
    <name evidence="7" type="ORF">LOKVESSMR4R_01575</name>
</gene>
<feature type="transmembrane region" description="Helical" evidence="5">
    <location>
        <begin position="380"/>
        <end position="398"/>
    </location>
</feature>
<feature type="transmembrane region" description="Helical" evidence="5">
    <location>
        <begin position="21"/>
        <end position="37"/>
    </location>
</feature>
<keyword evidence="8" id="KW-1185">Reference proteome</keyword>
<dbReference type="GO" id="GO:0016874">
    <property type="term" value="F:ligase activity"/>
    <property type="evidence" value="ECO:0007669"/>
    <property type="project" value="UniProtKB-KW"/>
</dbReference>
<evidence type="ECO:0000256" key="5">
    <source>
        <dbReference type="SAM" id="Phobius"/>
    </source>
</evidence>
<dbReference type="AlphaFoldDB" id="A0A1Y0EBY8"/>
<evidence type="ECO:0000313" key="8">
    <source>
        <dbReference type="Proteomes" id="UP000195273"/>
    </source>
</evidence>
<proteinExistence type="predicted"/>
<dbReference type="PANTHER" id="PTHR37422">
    <property type="entry name" value="TEICHURONIC ACID BIOSYNTHESIS PROTEIN TUAE"/>
    <property type="match status" value="1"/>
</dbReference>
<dbReference type="KEGG" id="lvs:LOKVESSMR4R_01575"/>